<dbReference type="AlphaFoldDB" id="A0A2Z3YRG3"/>
<organism evidence="3 4">
    <name type="scientific">Corynebacterium provencense</name>
    <dbReference type="NCBI Taxonomy" id="1737425"/>
    <lineage>
        <taxon>Bacteria</taxon>
        <taxon>Bacillati</taxon>
        <taxon>Actinomycetota</taxon>
        <taxon>Actinomycetes</taxon>
        <taxon>Mycobacteriales</taxon>
        <taxon>Corynebacteriaceae</taxon>
        <taxon>Corynebacterium</taxon>
    </lineage>
</organism>
<protein>
    <recommendedName>
        <fullName evidence="2">Thiamine-binding protein domain-containing protein</fullName>
    </recommendedName>
</protein>
<keyword evidence="4" id="KW-1185">Reference proteome</keyword>
<dbReference type="GO" id="GO:0005829">
    <property type="term" value="C:cytosol"/>
    <property type="evidence" value="ECO:0007669"/>
    <property type="project" value="TreeGrafter"/>
</dbReference>
<dbReference type="InterPro" id="IPR002767">
    <property type="entry name" value="Thiamine_BP"/>
</dbReference>
<dbReference type="InterPro" id="IPR029756">
    <property type="entry name" value="MTH1187/YkoF-like"/>
</dbReference>
<dbReference type="SUPFAM" id="SSF89957">
    <property type="entry name" value="MTH1187/YkoF-like"/>
    <property type="match status" value="1"/>
</dbReference>
<dbReference type="Gene3D" id="3.30.70.930">
    <property type="match status" value="1"/>
</dbReference>
<dbReference type="PANTHER" id="PTHR33777:SF1">
    <property type="entry name" value="UPF0045 PROTEIN ECM15"/>
    <property type="match status" value="1"/>
</dbReference>
<evidence type="ECO:0000256" key="1">
    <source>
        <dbReference type="ARBA" id="ARBA00010272"/>
    </source>
</evidence>
<evidence type="ECO:0000313" key="3">
    <source>
        <dbReference type="EMBL" id="AWT26241.1"/>
    </source>
</evidence>
<feature type="domain" description="Thiamine-binding protein" evidence="2">
    <location>
        <begin position="4"/>
        <end position="94"/>
    </location>
</feature>
<dbReference type="RefSeq" id="WP_066587614.1">
    <property type="nucleotide sequence ID" value="NZ_CABKVS010000002.1"/>
</dbReference>
<dbReference type="InterPro" id="IPR051614">
    <property type="entry name" value="UPF0045_domain"/>
</dbReference>
<reference evidence="4" key="1">
    <citation type="submission" date="2017-11" db="EMBL/GenBank/DDBJ databases">
        <title>Otitis media/interna in a cat caused by the recently described species Corynebacterium provencense.</title>
        <authorList>
            <person name="Kittl S."/>
            <person name="Brodard I."/>
            <person name="Rychener L."/>
            <person name="Jores J."/>
            <person name="Roosje P."/>
            <person name="Gobeli Brawand S."/>
        </authorList>
    </citation>
    <scope>NUCLEOTIDE SEQUENCE [LARGE SCALE GENOMIC DNA]</scope>
    <source>
        <strain evidence="4">17KM38</strain>
    </source>
</reference>
<dbReference type="Pfam" id="PF01910">
    <property type="entry name" value="Thiamine_BP"/>
    <property type="match status" value="1"/>
</dbReference>
<accession>A0A2Z3YRG3</accession>
<gene>
    <name evidence="3" type="ORF">Csp1_14520</name>
</gene>
<proteinExistence type="inferred from homology"/>
<dbReference type="KEGG" id="cpre:Csp1_14520"/>
<sequence length="112" mass="12047">MLFSFSISPATTPDPDGSMSEVVARAVKVVRESGLPQETSSMFTTVEGDWDEVMPVIRRACEAVAEVSPRVSLVLKADLRPGRSGEITGKVERLNRAIRDSDRDAGSGDHAS</sequence>
<evidence type="ECO:0000259" key="2">
    <source>
        <dbReference type="Pfam" id="PF01910"/>
    </source>
</evidence>
<name>A0A2Z3YRG3_9CORY</name>
<comment type="similarity">
    <text evidence="1">Belongs to the UPF0045 family.</text>
</comment>
<dbReference type="STRING" id="1737425.GCA_900049755_01946"/>
<dbReference type="EMBL" id="CP024988">
    <property type="protein sequence ID" value="AWT26241.1"/>
    <property type="molecule type" value="Genomic_DNA"/>
</dbReference>
<dbReference type="OrthoDB" id="9793516at2"/>
<dbReference type="Proteomes" id="UP000247696">
    <property type="component" value="Chromosome"/>
</dbReference>
<evidence type="ECO:0000313" key="4">
    <source>
        <dbReference type="Proteomes" id="UP000247696"/>
    </source>
</evidence>
<dbReference type="PANTHER" id="PTHR33777">
    <property type="entry name" value="UPF0045 PROTEIN ECM15"/>
    <property type="match status" value="1"/>
</dbReference>